<dbReference type="EMBL" id="JASJQH010000006">
    <property type="protein sequence ID" value="KAK9768751.1"/>
    <property type="molecule type" value="Genomic_DNA"/>
</dbReference>
<evidence type="ECO:0000256" key="2">
    <source>
        <dbReference type="ARBA" id="ARBA00023054"/>
    </source>
</evidence>
<gene>
    <name evidence="6" type="ORF">K7432_000355</name>
</gene>
<dbReference type="PANTHER" id="PTHR47845:SF1">
    <property type="entry name" value="NUCLEAR SPECKLE SPLICING REGULATORY PROTEIN 1 HOMOLOG"/>
    <property type="match status" value="1"/>
</dbReference>
<dbReference type="Proteomes" id="UP001479436">
    <property type="component" value="Unassembled WGS sequence"/>
</dbReference>
<feature type="coiled-coil region" evidence="3">
    <location>
        <begin position="316"/>
        <end position="348"/>
    </location>
</feature>
<protein>
    <recommendedName>
        <fullName evidence="5">Nuclear speckle splicing regulatory protein 1 N-terminal domain-containing protein</fullName>
    </recommendedName>
</protein>
<feature type="coiled-coil region" evidence="3">
    <location>
        <begin position="123"/>
        <end position="181"/>
    </location>
</feature>
<evidence type="ECO:0000313" key="7">
    <source>
        <dbReference type="Proteomes" id="UP001479436"/>
    </source>
</evidence>
<dbReference type="InterPro" id="IPR018612">
    <property type="entry name" value="NSRP1_N"/>
</dbReference>
<keyword evidence="7" id="KW-1185">Reference proteome</keyword>
<sequence length="374" mass="43577">MNKFKPVEKKPLQYGLNIQSKKPKTSKVPIKSSIFGNDDEEDDVATSNVAVINKELSRTINFESKKTKKQQEEALEIDSSVFDYDGVYDEMKGVERKRQEEIRGKRGNDTKKPRYIEGLLRSAEVRKRDLLRAEERMIQHERENEGDEFADKDKFVTSAYKQQQEDLKKWEEEERKRAADEDVMTKKDLTGFYRNILDKTTASHEEAIKVSLEYTEKPKKPTNNDQIEESTDEITKEIAKAVASGRNIVLNDDNQIVDKRQLLSAGLNVKSKPKRPSGEDERDRNSRYDDRRHDGRSRHSKDHRAGRRDDERLRLSKEIEEQIRITELKKKEKEQARLEEIASKMVRTSTEQTVSDAKARYLARKAASKNKLED</sequence>
<evidence type="ECO:0000313" key="6">
    <source>
        <dbReference type="EMBL" id="KAK9768751.1"/>
    </source>
</evidence>
<keyword evidence="2 3" id="KW-0175">Coiled coil</keyword>
<feature type="region of interest" description="Disordered" evidence="4">
    <location>
        <begin position="264"/>
        <end position="316"/>
    </location>
</feature>
<evidence type="ECO:0000256" key="1">
    <source>
        <dbReference type="ARBA" id="ARBA00010126"/>
    </source>
</evidence>
<evidence type="ECO:0000256" key="4">
    <source>
        <dbReference type="SAM" id="MobiDB-lite"/>
    </source>
</evidence>
<name>A0ABR2X4P6_9FUNG</name>
<feature type="compositionally biased region" description="Basic residues" evidence="4">
    <location>
        <begin position="294"/>
        <end position="306"/>
    </location>
</feature>
<feature type="region of interest" description="Disordered" evidence="4">
    <location>
        <begin position="20"/>
        <end position="41"/>
    </location>
</feature>
<feature type="region of interest" description="Disordered" evidence="4">
    <location>
        <begin position="213"/>
        <end position="232"/>
    </location>
</feature>
<dbReference type="PANTHER" id="PTHR47845">
    <property type="entry name" value="NUCLEAR SPECKLE SPLICING REGULATORY PROTEIN 1 HOMOLOG"/>
    <property type="match status" value="1"/>
</dbReference>
<reference evidence="6 7" key="1">
    <citation type="submission" date="2023-04" db="EMBL/GenBank/DDBJ databases">
        <title>Genome of Basidiobolus ranarum AG-B5.</title>
        <authorList>
            <person name="Stajich J.E."/>
            <person name="Carter-House D."/>
            <person name="Gryganskyi A."/>
        </authorList>
    </citation>
    <scope>NUCLEOTIDE SEQUENCE [LARGE SCALE GENOMIC DNA]</scope>
    <source>
        <strain evidence="6 7">AG-B5</strain>
    </source>
</reference>
<feature type="compositionally biased region" description="Basic and acidic residues" evidence="4">
    <location>
        <begin position="276"/>
        <end position="293"/>
    </location>
</feature>
<evidence type="ECO:0000259" key="5">
    <source>
        <dbReference type="Pfam" id="PF09745"/>
    </source>
</evidence>
<accession>A0ABR2X4P6</accession>
<proteinExistence type="inferred from homology"/>
<evidence type="ECO:0000256" key="3">
    <source>
        <dbReference type="SAM" id="Coils"/>
    </source>
</evidence>
<feature type="domain" description="Nuclear speckle splicing regulatory protein 1 N-terminal" evidence="5">
    <location>
        <begin position="68"/>
        <end position="186"/>
    </location>
</feature>
<comment type="caution">
    <text evidence="6">The sequence shown here is derived from an EMBL/GenBank/DDBJ whole genome shotgun (WGS) entry which is preliminary data.</text>
</comment>
<feature type="compositionally biased region" description="Basic and acidic residues" evidence="4">
    <location>
        <begin position="307"/>
        <end position="316"/>
    </location>
</feature>
<comment type="similarity">
    <text evidence="1">Belongs to the NSRP1 family.</text>
</comment>
<dbReference type="InterPro" id="IPR053246">
    <property type="entry name" value="NS_splicing_regulatory_protein"/>
</dbReference>
<organism evidence="6 7">
    <name type="scientific">Basidiobolus ranarum</name>
    <dbReference type="NCBI Taxonomy" id="34480"/>
    <lineage>
        <taxon>Eukaryota</taxon>
        <taxon>Fungi</taxon>
        <taxon>Fungi incertae sedis</taxon>
        <taxon>Zoopagomycota</taxon>
        <taxon>Entomophthoromycotina</taxon>
        <taxon>Basidiobolomycetes</taxon>
        <taxon>Basidiobolales</taxon>
        <taxon>Basidiobolaceae</taxon>
        <taxon>Basidiobolus</taxon>
    </lineage>
</organism>
<dbReference type="Pfam" id="PF09745">
    <property type="entry name" value="NSRP1_N"/>
    <property type="match status" value="1"/>
</dbReference>